<sequence length="103" mass="11926">MLTYFRWSGDPNRRFFFGFDQAEKDQGSVPLVLWGHGGGMILGSCKDSWSASFMLAVQAKWGSFCWASVEYRLAPETCTNSPMRWMTSRRPSGRYQTRRWPKS</sequence>
<dbReference type="Gene3D" id="3.40.50.1820">
    <property type="entry name" value="alpha/beta hydrolase"/>
    <property type="match status" value="1"/>
</dbReference>
<dbReference type="EMBL" id="CAXAMN010025028">
    <property type="protein sequence ID" value="CAK9091916.1"/>
    <property type="molecule type" value="Genomic_DNA"/>
</dbReference>
<comment type="caution">
    <text evidence="1">The sequence shown here is derived from an EMBL/GenBank/DDBJ whole genome shotgun (WGS) entry which is preliminary data.</text>
</comment>
<keyword evidence="2" id="KW-1185">Reference proteome</keyword>
<proteinExistence type="predicted"/>
<accession>A0ABP0QY90</accession>
<dbReference type="SUPFAM" id="SSF53474">
    <property type="entry name" value="alpha/beta-Hydrolases"/>
    <property type="match status" value="1"/>
</dbReference>
<dbReference type="Proteomes" id="UP001642484">
    <property type="component" value="Unassembled WGS sequence"/>
</dbReference>
<organism evidence="1 2">
    <name type="scientific">Durusdinium trenchii</name>
    <dbReference type="NCBI Taxonomy" id="1381693"/>
    <lineage>
        <taxon>Eukaryota</taxon>
        <taxon>Sar</taxon>
        <taxon>Alveolata</taxon>
        <taxon>Dinophyceae</taxon>
        <taxon>Suessiales</taxon>
        <taxon>Symbiodiniaceae</taxon>
        <taxon>Durusdinium</taxon>
    </lineage>
</organism>
<protein>
    <recommendedName>
        <fullName evidence="3">Alpha/beta hydrolase fold-3 domain-containing protein</fullName>
    </recommendedName>
</protein>
<name>A0ABP0QY90_9DINO</name>
<evidence type="ECO:0000313" key="1">
    <source>
        <dbReference type="EMBL" id="CAK9091916.1"/>
    </source>
</evidence>
<gene>
    <name evidence="1" type="ORF">CCMP2556_LOCUS44043</name>
</gene>
<evidence type="ECO:0000313" key="2">
    <source>
        <dbReference type="Proteomes" id="UP001642484"/>
    </source>
</evidence>
<evidence type="ECO:0008006" key="3">
    <source>
        <dbReference type="Google" id="ProtNLM"/>
    </source>
</evidence>
<reference evidence="1 2" key="1">
    <citation type="submission" date="2024-02" db="EMBL/GenBank/DDBJ databases">
        <authorList>
            <person name="Chen Y."/>
            <person name="Shah S."/>
            <person name="Dougan E. K."/>
            <person name="Thang M."/>
            <person name="Chan C."/>
        </authorList>
    </citation>
    <scope>NUCLEOTIDE SEQUENCE [LARGE SCALE GENOMIC DNA]</scope>
</reference>
<dbReference type="InterPro" id="IPR029058">
    <property type="entry name" value="AB_hydrolase_fold"/>
</dbReference>